<dbReference type="GO" id="GO:0005634">
    <property type="term" value="C:nucleus"/>
    <property type="evidence" value="ECO:0007669"/>
    <property type="project" value="TreeGrafter"/>
</dbReference>
<dbReference type="EMBL" id="JAFCMP010000412">
    <property type="protein sequence ID" value="KAG5180094.1"/>
    <property type="molecule type" value="Genomic_DNA"/>
</dbReference>
<keyword evidence="4" id="KW-1185">Reference proteome</keyword>
<dbReference type="Pfam" id="PF05348">
    <property type="entry name" value="UMP1"/>
    <property type="match status" value="1"/>
</dbReference>
<name>A0A835YZL3_9STRA</name>
<dbReference type="PANTHER" id="PTHR12828">
    <property type="entry name" value="PROTEASOME MATURATION PROTEIN UMP1"/>
    <property type="match status" value="1"/>
</dbReference>
<sequence>MEQKSLPVARQPADILRYGLTSMQQEAQDTHPVEAIQRSRVRGEFELKMDMAQRVYGSGFAMRLRTEAAALSQAQRLPGLLSSRVGLETVLGNDETLDFEDFMGTPENQPGEPKFKVHEAMEIKYGLL</sequence>
<organism evidence="3 4">
    <name type="scientific">Tribonema minus</name>
    <dbReference type="NCBI Taxonomy" id="303371"/>
    <lineage>
        <taxon>Eukaryota</taxon>
        <taxon>Sar</taxon>
        <taxon>Stramenopiles</taxon>
        <taxon>Ochrophyta</taxon>
        <taxon>PX clade</taxon>
        <taxon>Xanthophyceae</taxon>
        <taxon>Tribonematales</taxon>
        <taxon>Tribonemataceae</taxon>
        <taxon>Tribonema</taxon>
    </lineage>
</organism>
<keyword evidence="1" id="KW-0143">Chaperone</keyword>
<dbReference type="GO" id="GO:0043248">
    <property type="term" value="P:proteasome assembly"/>
    <property type="evidence" value="ECO:0007669"/>
    <property type="project" value="InterPro"/>
</dbReference>
<comment type="caution">
    <text evidence="3">The sequence shown here is derived from an EMBL/GenBank/DDBJ whole genome shotgun (WGS) entry which is preliminary data.</text>
</comment>
<dbReference type="OrthoDB" id="15001at2759"/>
<proteinExistence type="inferred from homology"/>
<dbReference type="AlphaFoldDB" id="A0A835YZL3"/>
<gene>
    <name evidence="3" type="ORF">JKP88DRAFT_223460</name>
</gene>
<dbReference type="Proteomes" id="UP000664859">
    <property type="component" value="Unassembled WGS sequence"/>
</dbReference>
<evidence type="ECO:0000313" key="3">
    <source>
        <dbReference type="EMBL" id="KAG5180094.1"/>
    </source>
</evidence>
<keyword evidence="3" id="KW-0647">Proteasome</keyword>
<dbReference type="PANTHER" id="PTHR12828:SF3">
    <property type="entry name" value="PROTEASOME MATURATION PROTEIN"/>
    <property type="match status" value="1"/>
</dbReference>
<protein>
    <submittedName>
        <fullName evidence="3">Proteasome maturation factor UMP1</fullName>
    </submittedName>
</protein>
<evidence type="ECO:0000313" key="4">
    <source>
        <dbReference type="Proteomes" id="UP000664859"/>
    </source>
</evidence>
<dbReference type="GO" id="GO:0005737">
    <property type="term" value="C:cytoplasm"/>
    <property type="evidence" value="ECO:0007669"/>
    <property type="project" value="TreeGrafter"/>
</dbReference>
<dbReference type="InterPro" id="IPR008012">
    <property type="entry name" value="Ump1"/>
</dbReference>
<reference evidence="3" key="1">
    <citation type="submission" date="2021-02" db="EMBL/GenBank/DDBJ databases">
        <title>First Annotated Genome of the Yellow-green Alga Tribonema minus.</title>
        <authorList>
            <person name="Mahan K.M."/>
        </authorList>
    </citation>
    <scope>NUCLEOTIDE SEQUENCE</scope>
    <source>
        <strain evidence="3">UTEX B ZZ1240</strain>
    </source>
</reference>
<accession>A0A835YZL3</accession>
<evidence type="ECO:0000256" key="2">
    <source>
        <dbReference type="ARBA" id="ARBA00043974"/>
    </source>
</evidence>
<comment type="similarity">
    <text evidence="2">Belongs to the POMP/UMP1 family.</text>
</comment>
<dbReference type="GO" id="GO:0000502">
    <property type="term" value="C:proteasome complex"/>
    <property type="evidence" value="ECO:0007669"/>
    <property type="project" value="UniProtKB-KW"/>
</dbReference>
<evidence type="ECO:0000256" key="1">
    <source>
        <dbReference type="ARBA" id="ARBA00023186"/>
    </source>
</evidence>